<name>A0A1W6Z0H0_9BORD</name>
<gene>
    <name evidence="10" type="ORF">CAL13_11980</name>
</gene>
<keyword evidence="4" id="KW-0808">Transferase</keyword>
<evidence type="ECO:0000259" key="9">
    <source>
        <dbReference type="Pfam" id="PF13231"/>
    </source>
</evidence>
<proteinExistence type="predicted"/>
<evidence type="ECO:0000256" key="6">
    <source>
        <dbReference type="ARBA" id="ARBA00022989"/>
    </source>
</evidence>
<feature type="transmembrane region" description="Helical" evidence="8">
    <location>
        <begin position="118"/>
        <end position="138"/>
    </location>
</feature>
<dbReference type="GO" id="GO:0016763">
    <property type="term" value="F:pentosyltransferase activity"/>
    <property type="evidence" value="ECO:0007669"/>
    <property type="project" value="TreeGrafter"/>
</dbReference>
<dbReference type="PANTHER" id="PTHR33908:SF9">
    <property type="entry name" value="BLL5595 PROTEIN"/>
    <property type="match status" value="1"/>
</dbReference>
<feature type="transmembrane region" description="Helical" evidence="8">
    <location>
        <begin position="211"/>
        <end position="227"/>
    </location>
</feature>
<dbReference type="Proteomes" id="UP000194139">
    <property type="component" value="Chromosome"/>
</dbReference>
<evidence type="ECO:0000256" key="1">
    <source>
        <dbReference type="ARBA" id="ARBA00004651"/>
    </source>
</evidence>
<keyword evidence="6 8" id="KW-1133">Transmembrane helix</keyword>
<feature type="domain" description="Glycosyltransferase RgtA/B/C/D-like" evidence="9">
    <location>
        <begin position="69"/>
        <end position="229"/>
    </location>
</feature>
<sequence>MAKNPALPLPHPPSLRGADTHVARLRLLFALHAAVWTAGAWLYRSNLDWAGDMLENYVWGIEWQAGYHKHPPLFAWITAAWFAVFPRSDAAYFALSSLNALAGLCGIVALAGRFLTPGLAAVAGLAMAVSPIYTTLAIKFNANTVLLSLWPWTAYFFVRYVQSGTRKDAMALGVAAALALLGKYFSVALLAGLAVAGLARPAWRARLLHPHAWLTVMAAAIVLFPHIEWMLHTGMQTIVYARQRMDDVSHPLPVVAADLVRYSLMQAGYLLPSAAFLLLLSGHRRAQAAKLMLHSWTHRSLCRDLWWLSIGTFLAICALAFVTRTGLSALWGNTQWFAIVPFWMAILDNAGIAMEQRRIARLMAIYWIVVLALSAAGGIVNAQRHERLTAEPRAELAKLATAIWRERTGQPLAIVSGDDKEARAIAFYGPDRSHYWDLFEPATTPWLTERDVRRAGALLVCREANRGCIDAAQAFAGAAPVAVEVAKTAWGLRLPAHRYLLFVLPPSAVPHAG</sequence>
<dbReference type="PANTHER" id="PTHR33908">
    <property type="entry name" value="MANNOSYLTRANSFERASE YKCB-RELATED"/>
    <property type="match status" value="1"/>
</dbReference>
<evidence type="ECO:0000256" key="7">
    <source>
        <dbReference type="ARBA" id="ARBA00023136"/>
    </source>
</evidence>
<evidence type="ECO:0000256" key="2">
    <source>
        <dbReference type="ARBA" id="ARBA00022475"/>
    </source>
</evidence>
<dbReference type="InterPro" id="IPR050297">
    <property type="entry name" value="LipidA_mod_glycosyltrf_83"/>
</dbReference>
<dbReference type="EMBL" id="CP021109">
    <property type="protein sequence ID" value="ARP86845.1"/>
    <property type="molecule type" value="Genomic_DNA"/>
</dbReference>
<dbReference type="AlphaFoldDB" id="A0A1W6Z0H0"/>
<evidence type="ECO:0000256" key="5">
    <source>
        <dbReference type="ARBA" id="ARBA00022692"/>
    </source>
</evidence>
<evidence type="ECO:0000256" key="8">
    <source>
        <dbReference type="SAM" id="Phobius"/>
    </source>
</evidence>
<feature type="transmembrane region" description="Helical" evidence="8">
    <location>
        <begin position="359"/>
        <end position="380"/>
    </location>
</feature>
<evidence type="ECO:0000313" key="11">
    <source>
        <dbReference type="Proteomes" id="UP000194139"/>
    </source>
</evidence>
<dbReference type="Pfam" id="PF13231">
    <property type="entry name" value="PMT_2"/>
    <property type="match status" value="1"/>
</dbReference>
<feature type="transmembrane region" description="Helical" evidence="8">
    <location>
        <begin position="92"/>
        <end position="112"/>
    </location>
</feature>
<organism evidence="10 11">
    <name type="scientific">Bordetella genomosp. 9</name>
    <dbReference type="NCBI Taxonomy" id="1416803"/>
    <lineage>
        <taxon>Bacteria</taxon>
        <taxon>Pseudomonadati</taxon>
        <taxon>Pseudomonadota</taxon>
        <taxon>Betaproteobacteria</taxon>
        <taxon>Burkholderiales</taxon>
        <taxon>Alcaligenaceae</taxon>
        <taxon>Bordetella</taxon>
    </lineage>
</organism>
<dbReference type="InterPro" id="IPR038731">
    <property type="entry name" value="RgtA/B/C-like"/>
</dbReference>
<keyword evidence="11" id="KW-1185">Reference proteome</keyword>
<keyword evidence="3" id="KW-0328">Glycosyltransferase</keyword>
<feature type="transmembrane region" description="Helical" evidence="8">
    <location>
        <begin position="174"/>
        <end position="199"/>
    </location>
</feature>
<keyword evidence="5 8" id="KW-0812">Transmembrane</keyword>
<keyword evidence="7 8" id="KW-0472">Membrane</keyword>
<feature type="transmembrane region" description="Helical" evidence="8">
    <location>
        <begin position="259"/>
        <end position="280"/>
    </location>
</feature>
<accession>A0A1W6Z0H0</accession>
<protein>
    <recommendedName>
        <fullName evidence="9">Glycosyltransferase RgtA/B/C/D-like domain-containing protein</fullName>
    </recommendedName>
</protein>
<evidence type="ECO:0000256" key="3">
    <source>
        <dbReference type="ARBA" id="ARBA00022676"/>
    </source>
</evidence>
<dbReference type="GO" id="GO:0009103">
    <property type="term" value="P:lipopolysaccharide biosynthetic process"/>
    <property type="evidence" value="ECO:0007669"/>
    <property type="project" value="UniProtKB-ARBA"/>
</dbReference>
<evidence type="ECO:0000256" key="4">
    <source>
        <dbReference type="ARBA" id="ARBA00022679"/>
    </source>
</evidence>
<feature type="transmembrane region" description="Helical" evidence="8">
    <location>
        <begin position="25"/>
        <end position="43"/>
    </location>
</feature>
<dbReference type="GO" id="GO:0005886">
    <property type="term" value="C:plasma membrane"/>
    <property type="evidence" value="ECO:0007669"/>
    <property type="project" value="UniProtKB-SubCell"/>
</dbReference>
<feature type="transmembrane region" description="Helical" evidence="8">
    <location>
        <begin position="328"/>
        <end position="347"/>
    </location>
</feature>
<reference evidence="10 11" key="1">
    <citation type="submission" date="2017-05" db="EMBL/GenBank/DDBJ databases">
        <title>Complete and WGS of Bordetella genogroups.</title>
        <authorList>
            <person name="Spilker T."/>
            <person name="LiPuma J."/>
        </authorList>
    </citation>
    <scope>NUCLEOTIDE SEQUENCE [LARGE SCALE GENOMIC DNA]</scope>
    <source>
        <strain evidence="10 11">AU17164</strain>
    </source>
</reference>
<comment type="subcellular location">
    <subcellularLocation>
        <location evidence="1">Cell membrane</location>
        <topology evidence="1">Multi-pass membrane protein</topology>
    </subcellularLocation>
</comment>
<dbReference type="RefSeq" id="WP_086072524.1">
    <property type="nucleotide sequence ID" value="NZ_CP021109.1"/>
</dbReference>
<keyword evidence="2" id="KW-1003">Cell membrane</keyword>
<evidence type="ECO:0000313" key="10">
    <source>
        <dbReference type="EMBL" id="ARP86845.1"/>
    </source>
</evidence>
<feature type="transmembrane region" description="Helical" evidence="8">
    <location>
        <begin position="301"/>
        <end position="322"/>
    </location>
</feature>